<feature type="region of interest" description="Disordered" evidence="1">
    <location>
        <begin position="541"/>
        <end position="562"/>
    </location>
</feature>
<name>A0A1Y2BIJ5_9TREE</name>
<proteinExistence type="predicted"/>
<feature type="compositionally biased region" description="Low complexity" evidence="1">
    <location>
        <begin position="307"/>
        <end position="316"/>
    </location>
</feature>
<organism evidence="2 3">
    <name type="scientific">Naematelia encephala</name>
    <dbReference type="NCBI Taxonomy" id="71784"/>
    <lineage>
        <taxon>Eukaryota</taxon>
        <taxon>Fungi</taxon>
        <taxon>Dikarya</taxon>
        <taxon>Basidiomycota</taxon>
        <taxon>Agaricomycotina</taxon>
        <taxon>Tremellomycetes</taxon>
        <taxon>Tremellales</taxon>
        <taxon>Naemateliaceae</taxon>
        <taxon>Naematelia</taxon>
    </lineage>
</organism>
<sequence length="575" mass="63627">MDVRAQPQSLSLSLKAKGKQTTMRVPEKRVLPARIRRAAGTGQEGMRDLEEMVVDWLDRFGEPCATPPDSLQIHLTTVPLSMLSPPPSTVTSHAPAPQVTVTPTRATRFQPLASPLPRQAAPLDKAELIETPSWTLVRPGEDDAEEAREELALGRGLTTLTIGRGGPQSPIKRLRKPLDDTMIKDTSDAYYISLHRKYEVFERRQRIREKEKLQFERYKMRSRIDMLRTMPKPAWANVVSAIFARTDENGRWDKGKAKVQQEGTEWLQRRLLKEGAEVMQRYEELLPSEHKKTKGIERTTSSPAGTSRSPSRSVSPVPVPPRVAALREPVITKRRQPLPAATTKRRPSSPGTKMEVDEPVVDKGNNSIPETQARESRSSRAARSQSSSKSKRKRSHSVSADVDAENDITGPSQHSPSISPDAELDTRRARHHSPFFPPLTISGLPCLVEAASRRQDAQTERTLSAAGKRSGRPLVREKTRTSGRLGTIAPFGLPVPPVVEWKSEFTLTDEPDFWPVIAERQEQANAQRRQSLLSLATAGTDGVTGVETASAPSVSQGISSEDVADMREVEAAVVL</sequence>
<feature type="compositionally biased region" description="Polar residues" evidence="1">
    <location>
        <begin position="409"/>
        <end position="418"/>
    </location>
</feature>
<accession>A0A1Y2BIJ5</accession>
<feature type="region of interest" description="Disordered" evidence="1">
    <location>
        <begin position="458"/>
        <end position="479"/>
    </location>
</feature>
<evidence type="ECO:0000256" key="1">
    <source>
        <dbReference type="SAM" id="MobiDB-lite"/>
    </source>
</evidence>
<comment type="caution">
    <text evidence="2">The sequence shown here is derived from an EMBL/GenBank/DDBJ whole genome shotgun (WGS) entry which is preliminary data.</text>
</comment>
<dbReference type="OrthoDB" id="2555515at2759"/>
<reference evidence="2 3" key="1">
    <citation type="submission" date="2016-07" db="EMBL/GenBank/DDBJ databases">
        <title>Pervasive Adenine N6-methylation of Active Genes in Fungi.</title>
        <authorList>
            <consortium name="DOE Joint Genome Institute"/>
            <person name="Mondo S.J."/>
            <person name="Dannebaum R.O."/>
            <person name="Kuo R.C."/>
            <person name="Labutti K."/>
            <person name="Haridas S."/>
            <person name="Kuo A."/>
            <person name="Salamov A."/>
            <person name="Ahrendt S.R."/>
            <person name="Lipzen A."/>
            <person name="Sullivan W."/>
            <person name="Andreopoulos W.B."/>
            <person name="Clum A."/>
            <person name="Lindquist E."/>
            <person name="Daum C."/>
            <person name="Ramamoorthy G.K."/>
            <person name="Gryganskyi A."/>
            <person name="Culley D."/>
            <person name="Magnuson J.K."/>
            <person name="James T.Y."/>
            <person name="O'Malley M.A."/>
            <person name="Stajich J.E."/>
            <person name="Spatafora J.W."/>
            <person name="Visel A."/>
            <person name="Grigoriev I.V."/>
        </authorList>
    </citation>
    <scope>NUCLEOTIDE SEQUENCE [LARGE SCALE GENOMIC DNA]</scope>
    <source>
        <strain evidence="2 3">68-887.2</strain>
    </source>
</reference>
<feature type="compositionally biased region" description="Polar residues" evidence="1">
    <location>
        <begin position="1"/>
        <end position="12"/>
    </location>
</feature>
<feature type="compositionally biased region" description="Polar residues" evidence="1">
    <location>
        <begin position="550"/>
        <end position="559"/>
    </location>
</feature>
<evidence type="ECO:0000313" key="3">
    <source>
        <dbReference type="Proteomes" id="UP000193986"/>
    </source>
</evidence>
<keyword evidence="3" id="KW-1185">Reference proteome</keyword>
<protein>
    <recommendedName>
        <fullName evidence="4">Something about silencing protein 4 domain-containing protein</fullName>
    </recommendedName>
</protein>
<dbReference type="AlphaFoldDB" id="A0A1Y2BIJ5"/>
<gene>
    <name evidence="2" type="ORF">BCR39DRAFT_513576</name>
</gene>
<dbReference type="InParanoid" id="A0A1Y2BIJ5"/>
<feature type="region of interest" description="Disordered" evidence="1">
    <location>
        <begin position="1"/>
        <end position="21"/>
    </location>
</feature>
<feature type="compositionally biased region" description="Basic and acidic residues" evidence="1">
    <location>
        <begin position="285"/>
        <end position="297"/>
    </location>
</feature>
<evidence type="ECO:0008006" key="4">
    <source>
        <dbReference type="Google" id="ProtNLM"/>
    </source>
</evidence>
<dbReference type="Proteomes" id="UP000193986">
    <property type="component" value="Unassembled WGS sequence"/>
</dbReference>
<dbReference type="STRING" id="71784.A0A1Y2BIJ5"/>
<feature type="compositionally biased region" description="Low complexity" evidence="1">
    <location>
        <begin position="379"/>
        <end position="388"/>
    </location>
</feature>
<dbReference type="EMBL" id="MCFC01000002">
    <property type="protein sequence ID" value="ORY34604.1"/>
    <property type="molecule type" value="Genomic_DNA"/>
</dbReference>
<evidence type="ECO:0000313" key="2">
    <source>
        <dbReference type="EMBL" id="ORY34604.1"/>
    </source>
</evidence>
<feature type="region of interest" description="Disordered" evidence="1">
    <location>
        <begin position="285"/>
        <end position="426"/>
    </location>
</feature>